<evidence type="ECO:0000313" key="2">
    <source>
        <dbReference type="EMBL" id="MBJ7543828.1"/>
    </source>
</evidence>
<dbReference type="RefSeq" id="WP_037241629.1">
    <property type="nucleotide sequence ID" value="NZ_JAEMUK010000018.1"/>
</dbReference>
<name>A0A8I1GB40_9HYPH</name>
<dbReference type="SUPFAM" id="SSF53335">
    <property type="entry name" value="S-adenosyl-L-methionine-dependent methyltransferases"/>
    <property type="match status" value="1"/>
</dbReference>
<dbReference type="InterPro" id="IPR029063">
    <property type="entry name" value="SAM-dependent_MTases_sf"/>
</dbReference>
<feature type="region of interest" description="Disordered" evidence="1">
    <location>
        <begin position="1"/>
        <end position="70"/>
    </location>
</feature>
<dbReference type="EMBL" id="JAEMUK010000018">
    <property type="protein sequence ID" value="MBJ7543828.1"/>
    <property type="molecule type" value="Genomic_DNA"/>
</dbReference>
<feature type="compositionally biased region" description="Basic and acidic residues" evidence="1">
    <location>
        <begin position="7"/>
        <end position="19"/>
    </location>
</feature>
<reference evidence="2 3" key="1">
    <citation type="submission" date="2020-12" db="EMBL/GenBank/DDBJ databases">
        <title>Revised draft genomes of Rhodomicrobium vannielii ATCC 17100 and Rhodomicrobium udaipurense JA643.</title>
        <authorList>
            <person name="Conners E.M."/>
            <person name="Davenport E.J."/>
            <person name="Bose A."/>
        </authorList>
    </citation>
    <scope>NUCLEOTIDE SEQUENCE [LARGE SCALE GENOMIC DNA]</scope>
    <source>
        <strain evidence="2 3">JA643</strain>
    </source>
</reference>
<dbReference type="Proteomes" id="UP000623250">
    <property type="component" value="Unassembled WGS sequence"/>
</dbReference>
<sequence length="411" mass="45983">MTDDDSENQRLSKFSRADRGAYGFGGPSAAKPDPLAEALEQVIRGRAQPADRIETHVPDEPPPPPRPAPQAIHSRLIEELHSAREQIRQAPSNESAGPQILEGEILPPPGSLSPAVPDAVDVKPDPGASFLRRAKENVRRLRISAAERLHGSTRVAGHLAASGRRAATDTGVALSRRMRLKDWRRRRLALLCLVHRHVFDRHTERLLFSKTPPLEVYAVSEGEKGIEKEFVYRGPMPKKVLDWTLSVLPRDLKRHAFLDFRAGNGRTLLLAARRNFEYAAGYAFDTEGCEVLEMNLAQYPRSWLDCRDVRALRGDRDGLLIPAQPSVLFFPDALPTGHIDIILSYISASLHLNPREIWLIFENAGREKGREQMELFDTVPLPFASDVKMRLFSPVPVAVYCSKTDNEEDAL</sequence>
<keyword evidence="3" id="KW-1185">Reference proteome</keyword>
<accession>A0A8I1GB40</accession>
<proteinExistence type="predicted"/>
<dbReference type="AlphaFoldDB" id="A0A8I1GB40"/>
<organism evidence="2 3">
    <name type="scientific">Rhodomicrobium udaipurense</name>
    <dbReference type="NCBI Taxonomy" id="1202716"/>
    <lineage>
        <taxon>Bacteria</taxon>
        <taxon>Pseudomonadati</taxon>
        <taxon>Pseudomonadota</taxon>
        <taxon>Alphaproteobacteria</taxon>
        <taxon>Hyphomicrobiales</taxon>
        <taxon>Hyphomicrobiaceae</taxon>
        <taxon>Rhodomicrobium</taxon>
    </lineage>
</organism>
<feature type="compositionally biased region" description="Basic and acidic residues" evidence="1">
    <location>
        <begin position="49"/>
        <end position="59"/>
    </location>
</feature>
<comment type="caution">
    <text evidence="2">The sequence shown here is derived from an EMBL/GenBank/DDBJ whole genome shotgun (WGS) entry which is preliminary data.</text>
</comment>
<gene>
    <name evidence="2" type="ORF">JDN41_09665</name>
</gene>
<protein>
    <submittedName>
        <fullName evidence="2">Uncharacterized protein</fullName>
    </submittedName>
</protein>
<evidence type="ECO:0000256" key="1">
    <source>
        <dbReference type="SAM" id="MobiDB-lite"/>
    </source>
</evidence>
<evidence type="ECO:0000313" key="3">
    <source>
        <dbReference type="Proteomes" id="UP000623250"/>
    </source>
</evidence>